<dbReference type="PROSITE" id="PS50931">
    <property type="entry name" value="HTH_LYSR"/>
    <property type="match status" value="1"/>
</dbReference>
<evidence type="ECO:0000259" key="5">
    <source>
        <dbReference type="PROSITE" id="PS50931"/>
    </source>
</evidence>
<dbReference type="InterPro" id="IPR005119">
    <property type="entry name" value="LysR_subst-bd"/>
</dbReference>
<gene>
    <name evidence="6" type="ORF">V8J38_02150</name>
</gene>
<protein>
    <submittedName>
        <fullName evidence="6">LysR family transcriptional regulator</fullName>
    </submittedName>
</protein>
<evidence type="ECO:0000313" key="7">
    <source>
        <dbReference type="Proteomes" id="UP001363460"/>
    </source>
</evidence>
<accession>A0ABZ2IDD8</accession>
<keyword evidence="2" id="KW-0805">Transcription regulation</keyword>
<keyword evidence="7" id="KW-1185">Reference proteome</keyword>
<dbReference type="PANTHER" id="PTHR30346">
    <property type="entry name" value="TRANSCRIPTIONAL DUAL REGULATOR HCAR-RELATED"/>
    <property type="match status" value="1"/>
</dbReference>
<dbReference type="Proteomes" id="UP001363460">
    <property type="component" value="Chromosome"/>
</dbReference>
<name>A0ABZ2IDD8_9CAUL</name>
<evidence type="ECO:0000313" key="6">
    <source>
        <dbReference type="EMBL" id="WWT55257.1"/>
    </source>
</evidence>
<keyword evidence="3" id="KW-0238">DNA-binding</keyword>
<evidence type="ECO:0000256" key="3">
    <source>
        <dbReference type="ARBA" id="ARBA00023125"/>
    </source>
</evidence>
<dbReference type="Pfam" id="PF03466">
    <property type="entry name" value="LysR_substrate"/>
    <property type="match status" value="1"/>
</dbReference>
<dbReference type="PRINTS" id="PR00039">
    <property type="entry name" value="HTHLYSR"/>
</dbReference>
<dbReference type="Gene3D" id="1.10.10.10">
    <property type="entry name" value="Winged helix-like DNA-binding domain superfamily/Winged helix DNA-binding domain"/>
    <property type="match status" value="1"/>
</dbReference>
<evidence type="ECO:0000256" key="1">
    <source>
        <dbReference type="ARBA" id="ARBA00009437"/>
    </source>
</evidence>
<dbReference type="Pfam" id="PF00126">
    <property type="entry name" value="HTH_1"/>
    <property type="match status" value="1"/>
</dbReference>
<dbReference type="RefSeq" id="WP_291778485.1">
    <property type="nucleotide sequence ID" value="NZ_CP146369.1"/>
</dbReference>
<feature type="domain" description="HTH lysR-type" evidence="5">
    <location>
        <begin position="1"/>
        <end position="58"/>
    </location>
</feature>
<dbReference type="PANTHER" id="PTHR30346:SF29">
    <property type="entry name" value="LYSR SUBSTRATE-BINDING"/>
    <property type="match status" value="1"/>
</dbReference>
<evidence type="ECO:0000256" key="2">
    <source>
        <dbReference type="ARBA" id="ARBA00023015"/>
    </source>
</evidence>
<dbReference type="InterPro" id="IPR036388">
    <property type="entry name" value="WH-like_DNA-bd_sf"/>
</dbReference>
<dbReference type="InterPro" id="IPR000847">
    <property type="entry name" value="LysR_HTH_N"/>
</dbReference>
<dbReference type="Gene3D" id="3.40.190.10">
    <property type="entry name" value="Periplasmic binding protein-like II"/>
    <property type="match status" value="2"/>
</dbReference>
<reference evidence="6 7" key="1">
    <citation type="submission" date="2024-02" db="EMBL/GenBank/DDBJ databases">
        <title>Distribution and functional of Brevundimonas-related endobacteria within Verticillium dahliae.</title>
        <authorList>
            <person name="Zeng H."/>
        </authorList>
    </citation>
    <scope>NUCLEOTIDE SEQUENCE [LARGE SCALE GENOMIC DNA]</scope>
    <source>
        <strain evidence="6 7">TRM 44200</strain>
    </source>
</reference>
<proteinExistence type="inferred from homology"/>
<comment type="similarity">
    <text evidence="1">Belongs to the LysR transcriptional regulatory family.</text>
</comment>
<evidence type="ECO:0000256" key="4">
    <source>
        <dbReference type="ARBA" id="ARBA00023163"/>
    </source>
</evidence>
<sequence length="293" mass="32053">MKFEFLMTLNSVLRHGSFANAADDVGLTASAVSLQMKRLEEYLGQPLFDRSGRSVRPTPLAVELAENVRGALDAMEEARTRHAAALTGRVVIGAIRSLQPTMIPLVLREIGGRHPSLSVRVIQGDSGELLEHLKAGRLDGAALVRPTSGGSSRLYWQDLEQQPFVFVAPPDSIETTAEALISRYDWIQFDTSLTSGRTAASYLHRLSPGTRPRFELESIEAVLAMVSAGLGVSIIPRLPTSSRVRAPVRQIRLDDDTPTRKIAFVCRSGDADNRRVMAIRDAFATGYGVTRDE</sequence>
<dbReference type="SUPFAM" id="SSF46785">
    <property type="entry name" value="Winged helix' DNA-binding domain"/>
    <property type="match status" value="1"/>
</dbReference>
<keyword evidence="4" id="KW-0804">Transcription</keyword>
<organism evidence="6 7">
    <name type="scientific">Brevundimonas olei</name>
    <dbReference type="NCBI Taxonomy" id="657642"/>
    <lineage>
        <taxon>Bacteria</taxon>
        <taxon>Pseudomonadati</taxon>
        <taxon>Pseudomonadota</taxon>
        <taxon>Alphaproteobacteria</taxon>
        <taxon>Caulobacterales</taxon>
        <taxon>Caulobacteraceae</taxon>
        <taxon>Brevundimonas</taxon>
    </lineage>
</organism>
<dbReference type="InterPro" id="IPR036390">
    <property type="entry name" value="WH_DNA-bd_sf"/>
</dbReference>
<dbReference type="SUPFAM" id="SSF53850">
    <property type="entry name" value="Periplasmic binding protein-like II"/>
    <property type="match status" value="1"/>
</dbReference>
<dbReference type="EMBL" id="CP146369">
    <property type="protein sequence ID" value="WWT55257.1"/>
    <property type="molecule type" value="Genomic_DNA"/>
</dbReference>